<keyword evidence="11" id="KW-1185">Reference proteome</keyword>
<feature type="non-terminal residue" evidence="10">
    <location>
        <position position="1"/>
    </location>
</feature>
<comment type="similarity">
    <text evidence="2 9">Belongs to the sulfotransferase 2 family.</text>
</comment>
<evidence type="ECO:0000256" key="2">
    <source>
        <dbReference type="ARBA" id="ARBA00006339"/>
    </source>
</evidence>
<keyword evidence="6 9" id="KW-0333">Golgi apparatus</keyword>
<keyword evidence="9" id="KW-0735">Signal-anchor</keyword>
<gene>
    <name evidence="10" type="ORF">OTU49_007353</name>
</gene>
<evidence type="ECO:0000256" key="8">
    <source>
        <dbReference type="ARBA" id="ARBA00023180"/>
    </source>
</evidence>
<dbReference type="GO" id="GO:0000139">
    <property type="term" value="C:Golgi membrane"/>
    <property type="evidence" value="ECO:0007669"/>
    <property type="project" value="UniProtKB-SubCell"/>
</dbReference>
<evidence type="ECO:0000256" key="6">
    <source>
        <dbReference type="ARBA" id="ARBA00023034"/>
    </source>
</evidence>
<dbReference type="GO" id="GO:0016051">
    <property type="term" value="P:carbohydrate biosynthetic process"/>
    <property type="evidence" value="ECO:0007669"/>
    <property type="project" value="InterPro"/>
</dbReference>
<dbReference type="GO" id="GO:0008146">
    <property type="term" value="F:sulfotransferase activity"/>
    <property type="evidence" value="ECO:0007669"/>
    <property type="project" value="InterPro"/>
</dbReference>
<keyword evidence="5" id="KW-1133">Transmembrane helix</keyword>
<evidence type="ECO:0000313" key="10">
    <source>
        <dbReference type="EMBL" id="KAK8731950.1"/>
    </source>
</evidence>
<evidence type="ECO:0000256" key="3">
    <source>
        <dbReference type="ARBA" id="ARBA00022679"/>
    </source>
</evidence>
<evidence type="ECO:0000256" key="9">
    <source>
        <dbReference type="RuleBase" id="RU364020"/>
    </source>
</evidence>
<dbReference type="AlphaFoldDB" id="A0AAW0WWV4"/>
<protein>
    <recommendedName>
        <fullName evidence="9">Carbohydrate sulfotransferase</fullName>
        <ecNumber evidence="9">2.8.2.-</ecNumber>
    </recommendedName>
</protein>
<comment type="subcellular location">
    <subcellularLocation>
        <location evidence="1 9">Golgi apparatus membrane</location>
        <topology evidence="1 9">Single-pass type II membrane protein</topology>
    </subcellularLocation>
</comment>
<keyword evidence="9" id="KW-0119">Carbohydrate metabolism</keyword>
<comment type="caution">
    <text evidence="10">The sequence shown here is derived from an EMBL/GenBank/DDBJ whole genome shotgun (WGS) entry which is preliminary data.</text>
</comment>
<keyword evidence="7" id="KW-0472">Membrane</keyword>
<keyword evidence="4" id="KW-0812">Transmembrane</keyword>
<dbReference type="InterPro" id="IPR005331">
    <property type="entry name" value="Sulfotransferase"/>
</dbReference>
<sequence>QVTRSSAAVKTLNKPGKNLIEEATLPATWSPSPELIQRLEARRQHLHQMCAKEGLDQPTEQYQINAWEFLINKEYGLVWCNVFKAASSTWLWNFNLLAGYTQDELLSSNKSPVQLARLVYPRPTPEELQQVMNETPAPLSFMITRHPLLRLVSAYRNKILNGNPIYKKLFSSIYSKYKKLGPPVPRAATNGKKPPKNSVSPSFSQFVQWVLDEVASGKTIDMHWIPQSSFCTPCLVDFTVLAKVETLREDANYIINTSKIDGIIQPKVINRSTGETTEALAVKLLCQLSNSQMNALLDLYRVDLLLFDYDASTYLNCSTST</sequence>
<keyword evidence="8 9" id="KW-0325">Glycoprotein</keyword>
<evidence type="ECO:0000256" key="7">
    <source>
        <dbReference type="ARBA" id="ARBA00023136"/>
    </source>
</evidence>
<dbReference type="PANTHER" id="PTHR12137">
    <property type="entry name" value="CARBOHYDRATE SULFOTRANSFERASE"/>
    <property type="match status" value="1"/>
</dbReference>
<dbReference type="InterPro" id="IPR018011">
    <property type="entry name" value="Carb_sulfotrans_8-10"/>
</dbReference>
<dbReference type="EMBL" id="JARKIK010000059">
    <property type="protein sequence ID" value="KAK8731950.1"/>
    <property type="molecule type" value="Genomic_DNA"/>
</dbReference>
<dbReference type="EC" id="2.8.2.-" evidence="9"/>
<evidence type="ECO:0000313" key="11">
    <source>
        <dbReference type="Proteomes" id="UP001445076"/>
    </source>
</evidence>
<reference evidence="10 11" key="1">
    <citation type="journal article" date="2024" name="BMC Genomics">
        <title>Genome assembly of redclaw crayfish (Cherax quadricarinatus) provides insights into its immune adaptation and hypoxia tolerance.</title>
        <authorList>
            <person name="Liu Z."/>
            <person name="Zheng J."/>
            <person name="Li H."/>
            <person name="Fang K."/>
            <person name="Wang S."/>
            <person name="He J."/>
            <person name="Zhou D."/>
            <person name="Weng S."/>
            <person name="Chi M."/>
            <person name="Gu Z."/>
            <person name="He J."/>
            <person name="Li F."/>
            <person name="Wang M."/>
        </authorList>
    </citation>
    <scope>NUCLEOTIDE SEQUENCE [LARGE SCALE GENOMIC DNA]</scope>
    <source>
        <strain evidence="10">ZL_2023a</strain>
    </source>
</reference>
<accession>A0AAW0WWV4</accession>
<dbReference type="PANTHER" id="PTHR12137:SF63">
    <property type="entry name" value="CARBOHYDRATE SULFOTRANSFERASE"/>
    <property type="match status" value="1"/>
</dbReference>
<dbReference type="Proteomes" id="UP001445076">
    <property type="component" value="Unassembled WGS sequence"/>
</dbReference>
<evidence type="ECO:0000256" key="1">
    <source>
        <dbReference type="ARBA" id="ARBA00004323"/>
    </source>
</evidence>
<evidence type="ECO:0000256" key="4">
    <source>
        <dbReference type="ARBA" id="ARBA00022692"/>
    </source>
</evidence>
<keyword evidence="3 9" id="KW-0808">Transferase</keyword>
<evidence type="ECO:0000256" key="5">
    <source>
        <dbReference type="ARBA" id="ARBA00022989"/>
    </source>
</evidence>
<dbReference type="Pfam" id="PF03567">
    <property type="entry name" value="Sulfotransfer_2"/>
    <property type="match status" value="1"/>
</dbReference>
<proteinExistence type="inferred from homology"/>
<name>A0AAW0WWV4_CHEQU</name>
<organism evidence="10 11">
    <name type="scientific">Cherax quadricarinatus</name>
    <name type="common">Australian red claw crayfish</name>
    <dbReference type="NCBI Taxonomy" id="27406"/>
    <lineage>
        <taxon>Eukaryota</taxon>
        <taxon>Metazoa</taxon>
        <taxon>Ecdysozoa</taxon>
        <taxon>Arthropoda</taxon>
        <taxon>Crustacea</taxon>
        <taxon>Multicrustacea</taxon>
        <taxon>Malacostraca</taxon>
        <taxon>Eumalacostraca</taxon>
        <taxon>Eucarida</taxon>
        <taxon>Decapoda</taxon>
        <taxon>Pleocyemata</taxon>
        <taxon>Astacidea</taxon>
        <taxon>Parastacoidea</taxon>
        <taxon>Parastacidae</taxon>
        <taxon>Cherax</taxon>
    </lineage>
</organism>